<proteinExistence type="predicted"/>
<comment type="caution">
    <text evidence="1">The sequence shown here is derived from an EMBL/GenBank/DDBJ whole genome shotgun (WGS) entry which is preliminary data.</text>
</comment>
<protein>
    <submittedName>
        <fullName evidence="1">Uncharacterized protein</fullName>
    </submittedName>
</protein>
<name>A0A4Y2R8N2_ARAVE</name>
<gene>
    <name evidence="1" type="ORF">AVEN_47121_1</name>
</gene>
<evidence type="ECO:0000313" key="2">
    <source>
        <dbReference type="Proteomes" id="UP000499080"/>
    </source>
</evidence>
<organism evidence="1 2">
    <name type="scientific">Araneus ventricosus</name>
    <name type="common">Orbweaver spider</name>
    <name type="synonym">Epeira ventricosa</name>
    <dbReference type="NCBI Taxonomy" id="182803"/>
    <lineage>
        <taxon>Eukaryota</taxon>
        <taxon>Metazoa</taxon>
        <taxon>Ecdysozoa</taxon>
        <taxon>Arthropoda</taxon>
        <taxon>Chelicerata</taxon>
        <taxon>Arachnida</taxon>
        <taxon>Araneae</taxon>
        <taxon>Araneomorphae</taxon>
        <taxon>Entelegynae</taxon>
        <taxon>Araneoidea</taxon>
        <taxon>Araneidae</taxon>
        <taxon>Araneus</taxon>
    </lineage>
</organism>
<evidence type="ECO:0000313" key="1">
    <source>
        <dbReference type="EMBL" id="GBN71810.1"/>
    </source>
</evidence>
<sequence>MPTAFKRKIITIPWKRPTPDLYANKSCKHTKYRSGVYRPPYLRYVTPKGWGLGRCILDVAEISFETSVDMLKECCAYRKHE</sequence>
<dbReference type="Proteomes" id="UP000499080">
    <property type="component" value="Unassembled WGS sequence"/>
</dbReference>
<dbReference type="EMBL" id="BGPR01016092">
    <property type="protein sequence ID" value="GBN71810.1"/>
    <property type="molecule type" value="Genomic_DNA"/>
</dbReference>
<accession>A0A4Y2R8N2</accession>
<reference evidence="1 2" key="1">
    <citation type="journal article" date="2019" name="Sci. Rep.">
        <title>Orb-weaving spider Araneus ventricosus genome elucidates the spidroin gene catalogue.</title>
        <authorList>
            <person name="Kono N."/>
            <person name="Nakamura H."/>
            <person name="Ohtoshi R."/>
            <person name="Moran D.A.P."/>
            <person name="Shinohara A."/>
            <person name="Yoshida Y."/>
            <person name="Fujiwara M."/>
            <person name="Mori M."/>
            <person name="Tomita M."/>
            <person name="Arakawa K."/>
        </authorList>
    </citation>
    <scope>NUCLEOTIDE SEQUENCE [LARGE SCALE GENOMIC DNA]</scope>
</reference>
<dbReference type="AlphaFoldDB" id="A0A4Y2R8N2"/>
<keyword evidence="2" id="KW-1185">Reference proteome</keyword>